<dbReference type="GO" id="GO:0003677">
    <property type="term" value="F:DNA binding"/>
    <property type="evidence" value="ECO:0007669"/>
    <property type="project" value="UniProtKB-KW"/>
</dbReference>
<evidence type="ECO:0000313" key="6">
    <source>
        <dbReference type="EMBL" id="MBB6628230.1"/>
    </source>
</evidence>
<proteinExistence type="inferred from homology"/>
<dbReference type="GO" id="GO:0003700">
    <property type="term" value="F:DNA-binding transcription factor activity"/>
    <property type="evidence" value="ECO:0007669"/>
    <property type="project" value="InterPro"/>
</dbReference>
<dbReference type="Pfam" id="PF00126">
    <property type="entry name" value="HTH_1"/>
    <property type="match status" value="1"/>
</dbReference>
<evidence type="ECO:0000256" key="1">
    <source>
        <dbReference type="ARBA" id="ARBA00009437"/>
    </source>
</evidence>
<comment type="caution">
    <text evidence="6">The sequence shown here is derived from an EMBL/GenBank/DDBJ whole genome shotgun (WGS) entry which is preliminary data.</text>
</comment>
<dbReference type="InterPro" id="IPR005119">
    <property type="entry name" value="LysR_subst-bd"/>
</dbReference>
<comment type="similarity">
    <text evidence="1">Belongs to the LysR transcriptional regulatory family.</text>
</comment>
<dbReference type="FunFam" id="1.10.10.10:FF:000001">
    <property type="entry name" value="LysR family transcriptional regulator"/>
    <property type="match status" value="1"/>
</dbReference>
<dbReference type="PANTHER" id="PTHR30346:SF0">
    <property type="entry name" value="HCA OPERON TRANSCRIPTIONAL ACTIVATOR HCAR"/>
    <property type="match status" value="1"/>
</dbReference>
<dbReference type="PRINTS" id="PR00039">
    <property type="entry name" value="HTHLYSR"/>
</dbReference>
<evidence type="ECO:0000256" key="3">
    <source>
        <dbReference type="ARBA" id="ARBA00023125"/>
    </source>
</evidence>
<evidence type="ECO:0000313" key="7">
    <source>
        <dbReference type="Proteomes" id="UP000523955"/>
    </source>
</evidence>
<dbReference type="Pfam" id="PF03466">
    <property type="entry name" value="LysR_substrate"/>
    <property type="match status" value="1"/>
</dbReference>
<evidence type="ECO:0000259" key="5">
    <source>
        <dbReference type="PROSITE" id="PS50931"/>
    </source>
</evidence>
<dbReference type="PANTHER" id="PTHR30346">
    <property type="entry name" value="TRANSCRIPTIONAL DUAL REGULATOR HCAR-RELATED"/>
    <property type="match status" value="1"/>
</dbReference>
<feature type="domain" description="HTH lysR-type" evidence="5">
    <location>
        <begin position="1"/>
        <end position="60"/>
    </location>
</feature>
<dbReference type="AlphaFoldDB" id="A0A7X0VBB2"/>
<dbReference type="Gene3D" id="1.10.10.10">
    <property type="entry name" value="Winged helix-like DNA-binding domain superfamily/Winged helix DNA-binding domain"/>
    <property type="match status" value="1"/>
</dbReference>
<gene>
    <name evidence="6" type="ORF">H5V45_12955</name>
</gene>
<organism evidence="6 7">
    <name type="scientific">Nocardioides luti</name>
    <dbReference type="NCBI Taxonomy" id="2761101"/>
    <lineage>
        <taxon>Bacteria</taxon>
        <taxon>Bacillati</taxon>
        <taxon>Actinomycetota</taxon>
        <taxon>Actinomycetes</taxon>
        <taxon>Propionibacteriales</taxon>
        <taxon>Nocardioidaceae</taxon>
        <taxon>Nocardioides</taxon>
    </lineage>
</organism>
<sequence length="303" mass="32637">MDLTTQHLRCFLAVVDELSFTRAAERLHLSPSTVSEQIASLERRLGVTLFVRTSRSVACTNAATALSPLARRAVESMDEVVAWAAGPETGAAVRIGMLASSTLLRAVVEAARATKPGVDWKLRQLPFTSPDQHLLRGELDCAFVAGLRPATPRDGIATYDLWTERLVLAVREDHPLTRRPRAMMSDLAGITLICGPNGPRNPQWFATIEALVPGQPRVLADATNLEEAVEMAATGLGGTVVAESAIEMFPRPGIAFVPLADAPLATMRLHTRAQDPSRALAHLVATALERHPTSASRVGPRRP</sequence>
<dbReference type="SUPFAM" id="SSF46785">
    <property type="entry name" value="Winged helix' DNA-binding domain"/>
    <property type="match status" value="1"/>
</dbReference>
<keyword evidence="3" id="KW-0238">DNA-binding</keyword>
<dbReference type="InterPro" id="IPR000847">
    <property type="entry name" value="LysR_HTH_N"/>
</dbReference>
<evidence type="ECO:0000256" key="4">
    <source>
        <dbReference type="ARBA" id="ARBA00023163"/>
    </source>
</evidence>
<dbReference type="CDD" id="cd08414">
    <property type="entry name" value="PBP2_LTTR_aromatics_like"/>
    <property type="match status" value="1"/>
</dbReference>
<dbReference type="PROSITE" id="PS50931">
    <property type="entry name" value="HTH_LYSR"/>
    <property type="match status" value="1"/>
</dbReference>
<keyword evidence="4" id="KW-0804">Transcription</keyword>
<accession>A0A7X0VBB2</accession>
<name>A0A7X0VBB2_9ACTN</name>
<dbReference type="InterPro" id="IPR036390">
    <property type="entry name" value="WH_DNA-bd_sf"/>
</dbReference>
<dbReference type="RefSeq" id="WP_185253310.1">
    <property type="nucleotide sequence ID" value="NZ_JACKXE010000001.1"/>
</dbReference>
<dbReference type="InterPro" id="IPR036388">
    <property type="entry name" value="WH-like_DNA-bd_sf"/>
</dbReference>
<dbReference type="EMBL" id="JACKXE010000001">
    <property type="protein sequence ID" value="MBB6628230.1"/>
    <property type="molecule type" value="Genomic_DNA"/>
</dbReference>
<reference evidence="6 7" key="1">
    <citation type="submission" date="2020-08" db="EMBL/GenBank/DDBJ databases">
        <authorList>
            <person name="Seo M.-J."/>
        </authorList>
    </citation>
    <scope>NUCLEOTIDE SEQUENCE [LARGE SCALE GENOMIC DNA]</scope>
    <source>
        <strain evidence="6 7">KIGAM211</strain>
    </source>
</reference>
<dbReference type="Gene3D" id="3.40.190.10">
    <property type="entry name" value="Periplasmic binding protein-like II"/>
    <property type="match status" value="2"/>
</dbReference>
<keyword evidence="2" id="KW-0805">Transcription regulation</keyword>
<dbReference type="GO" id="GO:0032993">
    <property type="term" value="C:protein-DNA complex"/>
    <property type="evidence" value="ECO:0007669"/>
    <property type="project" value="TreeGrafter"/>
</dbReference>
<evidence type="ECO:0000256" key="2">
    <source>
        <dbReference type="ARBA" id="ARBA00023015"/>
    </source>
</evidence>
<protein>
    <submittedName>
        <fullName evidence="6">LysR family transcriptional regulator</fullName>
    </submittedName>
</protein>
<keyword evidence="7" id="KW-1185">Reference proteome</keyword>
<dbReference type="Proteomes" id="UP000523955">
    <property type="component" value="Unassembled WGS sequence"/>
</dbReference>
<dbReference type="SUPFAM" id="SSF53850">
    <property type="entry name" value="Periplasmic binding protein-like II"/>
    <property type="match status" value="1"/>
</dbReference>